<feature type="signal peptide" evidence="2">
    <location>
        <begin position="1"/>
        <end position="23"/>
    </location>
</feature>
<dbReference type="EMBL" id="CP118246">
    <property type="protein sequence ID" value="WDR01475.1"/>
    <property type="molecule type" value="Genomic_DNA"/>
</dbReference>
<organism evidence="4 5">
    <name type="scientific">Devosia algicola</name>
    <dbReference type="NCBI Taxonomy" id="3026418"/>
    <lineage>
        <taxon>Bacteria</taxon>
        <taxon>Pseudomonadati</taxon>
        <taxon>Pseudomonadota</taxon>
        <taxon>Alphaproteobacteria</taxon>
        <taxon>Hyphomicrobiales</taxon>
        <taxon>Devosiaceae</taxon>
        <taxon>Devosia</taxon>
    </lineage>
</organism>
<keyword evidence="2" id="KW-0732">Signal</keyword>
<evidence type="ECO:0000313" key="4">
    <source>
        <dbReference type="EMBL" id="WDR01475.1"/>
    </source>
</evidence>
<feature type="compositionally biased region" description="Pro residues" evidence="1">
    <location>
        <begin position="45"/>
        <end position="57"/>
    </location>
</feature>
<evidence type="ECO:0000256" key="1">
    <source>
        <dbReference type="SAM" id="MobiDB-lite"/>
    </source>
</evidence>
<dbReference type="SUPFAM" id="SSF53850">
    <property type="entry name" value="Periplasmic binding protein-like II"/>
    <property type="match status" value="1"/>
</dbReference>
<gene>
    <name evidence="4" type="ORF">PSQ19_11765</name>
</gene>
<feature type="domain" description="ABC-type glycine betaine transport system substrate-binding" evidence="3">
    <location>
        <begin position="61"/>
        <end position="339"/>
    </location>
</feature>
<proteinExistence type="predicted"/>
<name>A0ABY7YJK7_9HYPH</name>
<dbReference type="Gene3D" id="3.40.190.100">
    <property type="entry name" value="Glycine betaine-binding periplasmic protein, domain 2"/>
    <property type="match status" value="1"/>
</dbReference>
<dbReference type="InterPro" id="IPR007210">
    <property type="entry name" value="ABC_Gly_betaine_transp_sub-bd"/>
</dbReference>
<feature type="region of interest" description="Disordered" evidence="1">
    <location>
        <begin position="34"/>
        <end position="58"/>
    </location>
</feature>
<accession>A0ABY7YJK7</accession>
<evidence type="ECO:0000256" key="2">
    <source>
        <dbReference type="SAM" id="SignalP"/>
    </source>
</evidence>
<evidence type="ECO:0000259" key="3">
    <source>
        <dbReference type="Pfam" id="PF04069"/>
    </source>
</evidence>
<feature type="chain" id="PRO_5046015849" evidence="2">
    <location>
        <begin position="24"/>
        <end position="353"/>
    </location>
</feature>
<feature type="compositionally biased region" description="Low complexity" evidence="1">
    <location>
        <begin position="35"/>
        <end position="44"/>
    </location>
</feature>
<sequence>MQGTVHGVLAVLMVLLATQASLAQAEFTVLDEAQDASSPASSPAPASPADPASPPPICGTKPINIARMGWSSAAIMAEIHARVLAKAFDCKVQVVPGDLATTGSSMGSTGQPAVAPEMWVTRISDVWNGAVKAQMVRPAATTYTEQVFEGWYVPSYVAATHPDVVSGVALQTVLPEIAGGQKVQLISCPVDWGCNIINQNLVHSLKIDELVDIVAPANRFAMDSLIAEAVSKREPFLLYYWQPNAVLAQFNFAQIDLGPYDEDAFKCLAQSNCADPQPSSFGPESVMIALAEWVFTDAPKVAAYFTRASLPTSEMSALLMALNAPGASVETVADQFVAERADIWSAWTGQGGE</sequence>
<reference evidence="4 5" key="1">
    <citation type="submission" date="2023-02" db="EMBL/GenBank/DDBJ databases">
        <title>Devosia algicola sp. nov., isolated from the phycosphere of marine algae.</title>
        <authorList>
            <person name="Kim J.M."/>
            <person name="Lee J.K."/>
            <person name="Choi B.J."/>
            <person name="Bayburt H."/>
            <person name="Jeon C.O."/>
        </authorList>
    </citation>
    <scope>NUCLEOTIDE SEQUENCE [LARGE SCALE GENOMIC DNA]</scope>
    <source>
        <strain evidence="4 5">G20-9</strain>
    </source>
</reference>
<dbReference type="Pfam" id="PF04069">
    <property type="entry name" value="OpuAC"/>
    <property type="match status" value="1"/>
</dbReference>
<protein>
    <submittedName>
        <fullName evidence="4">Glycine betaine ABC transporter substrate-binding protein</fullName>
    </submittedName>
</protein>
<evidence type="ECO:0000313" key="5">
    <source>
        <dbReference type="Proteomes" id="UP001220530"/>
    </source>
</evidence>
<dbReference type="Proteomes" id="UP001220530">
    <property type="component" value="Chromosome"/>
</dbReference>
<dbReference type="RefSeq" id="WP_282217886.1">
    <property type="nucleotide sequence ID" value="NZ_CP118246.1"/>
</dbReference>
<keyword evidence="5" id="KW-1185">Reference proteome</keyword>